<evidence type="ECO:0000313" key="1">
    <source>
        <dbReference type="EMBL" id="PSN68840.1"/>
    </source>
</evidence>
<evidence type="ECO:0000313" key="2">
    <source>
        <dbReference type="Proteomes" id="UP000240883"/>
    </source>
</evidence>
<name>A0A2T2NTW3_CORCC</name>
<sequence length="158" mass="18166">MRHLWRTTGCTPHIPVNMREREREFGKIRGVGTAGCRHPSTLGSWIFSFLLQLTDRVTFRAPRSDSSRPHWRECYAYEKTRLSGHRLSIALGMPVSDVSLARGRRDVRSWERCWCQNADQISLSGSVAWTASETPRLSPPFCHFHISSSKSHFLSQDH</sequence>
<protein>
    <submittedName>
        <fullName evidence="1">Uncharacterized protein</fullName>
    </submittedName>
</protein>
<accession>A0A2T2NTW3</accession>
<organism evidence="1 2">
    <name type="scientific">Corynespora cassiicola Philippines</name>
    <dbReference type="NCBI Taxonomy" id="1448308"/>
    <lineage>
        <taxon>Eukaryota</taxon>
        <taxon>Fungi</taxon>
        <taxon>Dikarya</taxon>
        <taxon>Ascomycota</taxon>
        <taxon>Pezizomycotina</taxon>
        <taxon>Dothideomycetes</taxon>
        <taxon>Pleosporomycetidae</taxon>
        <taxon>Pleosporales</taxon>
        <taxon>Corynesporascaceae</taxon>
        <taxon>Corynespora</taxon>
    </lineage>
</organism>
<dbReference type="EMBL" id="KZ678133">
    <property type="protein sequence ID" value="PSN68840.1"/>
    <property type="molecule type" value="Genomic_DNA"/>
</dbReference>
<proteinExistence type="predicted"/>
<dbReference type="AlphaFoldDB" id="A0A2T2NTW3"/>
<keyword evidence="2" id="KW-1185">Reference proteome</keyword>
<dbReference type="Proteomes" id="UP000240883">
    <property type="component" value="Unassembled WGS sequence"/>
</dbReference>
<reference evidence="1 2" key="1">
    <citation type="journal article" date="2018" name="Front. Microbiol.">
        <title>Genome-Wide Analysis of Corynespora cassiicola Leaf Fall Disease Putative Effectors.</title>
        <authorList>
            <person name="Lopez D."/>
            <person name="Ribeiro S."/>
            <person name="Label P."/>
            <person name="Fumanal B."/>
            <person name="Venisse J.S."/>
            <person name="Kohler A."/>
            <person name="de Oliveira R.R."/>
            <person name="Labutti K."/>
            <person name="Lipzen A."/>
            <person name="Lail K."/>
            <person name="Bauer D."/>
            <person name="Ohm R.A."/>
            <person name="Barry K.W."/>
            <person name="Spatafora J."/>
            <person name="Grigoriev I.V."/>
            <person name="Martin F.M."/>
            <person name="Pujade-Renaud V."/>
        </authorList>
    </citation>
    <scope>NUCLEOTIDE SEQUENCE [LARGE SCALE GENOMIC DNA]</scope>
    <source>
        <strain evidence="1 2">Philippines</strain>
    </source>
</reference>
<gene>
    <name evidence="1" type="ORF">BS50DRAFT_325948</name>
</gene>